<evidence type="ECO:0000256" key="4">
    <source>
        <dbReference type="ARBA" id="ARBA00022803"/>
    </source>
</evidence>
<evidence type="ECO:0000313" key="12">
    <source>
        <dbReference type="Proteomes" id="UP001061958"/>
    </source>
</evidence>
<name>A0A9C7PWW4_9RHOD</name>
<feature type="coiled-coil region" evidence="9">
    <location>
        <begin position="265"/>
        <end position="312"/>
    </location>
</feature>
<dbReference type="GO" id="GO:0003755">
    <property type="term" value="F:peptidyl-prolyl cis-trans isomerase activity"/>
    <property type="evidence" value="ECO:0007669"/>
    <property type="project" value="UniProtKB-KW"/>
</dbReference>
<dbReference type="Pfam" id="PF13181">
    <property type="entry name" value="TPR_8"/>
    <property type="match status" value="1"/>
</dbReference>
<accession>A0A9C7PWW4</accession>
<evidence type="ECO:0000256" key="5">
    <source>
        <dbReference type="ARBA" id="ARBA00023110"/>
    </source>
</evidence>
<dbReference type="InterPro" id="IPR001179">
    <property type="entry name" value="PPIase_FKBP_dom"/>
</dbReference>
<feature type="repeat" description="TPR" evidence="8">
    <location>
        <begin position="259"/>
        <end position="292"/>
    </location>
</feature>
<comment type="caution">
    <text evidence="11">The sequence shown here is derived from an EMBL/GenBank/DDBJ whole genome shotgun (WGS) entry which is preliminary data.</text>
</comment>
<dbReference type="OrthoDB" id="5344at2759"/>
<feature type="domain" description="PPIase FKBP-type" evidence="10">
    <location>
        <begin position="31"/>
        <end position="138"/>
    </location>
</feature>
<dbReference type="PROSITE" id="PS50005">
    <property type="entry name" value="TPR"/>
    <property type="match status" value="1"/>
</dbReference>
<keyword evidence="3" id="KW-0677">Repeat</keyword>
<protein>
    <recommendedName>
        <fullName evidence="2 7">peptidylprolyl isomerase</fullName>
        <ecNumber evidence="2 7">5.2.1.8</ecNumber>
    </recommendedName>
</protein>
<dbReference type="SUPFAM" id="SSF54534">
    <property type="entry name" value="FKBP-like"/>
    <property type="match status" value="1"/>
</dbReference>
<keyword evidence="5 7" id="KW-0697">Rotamase</keyword>
<reference evidence="11" key="1">
    <citation type="journal article" date="2022" name="Proc. Natl. Acad. Sci. U.S.A.">
        <title>Life cycle and functional genomics of the unicellular red alga Galdieria for elucidating algal and plant evolution and industrial use.</title>
        <authorList>
            <person name="Hirooka S."/>
            <person name="Itabashi T."/>
            <person name="Ichinose T.M."/>
            <person name="Onuma R."/>
            <person name="Fujiwara T."/>
            <person name="Yamashita S."/>
            <person name="Jong L.W."/>
            <person name="Tomita R."/>
            <person name="Iwane A.H."/>
            <person name="Miyagishima S.Y."/>
        </authorList>
    </citation>
    <scope>NUCLEOTIDE SEQUENCE</scope>
    <source>
        <strain evidence="11">NBRC 102759</strain>
    </source>
</reference>
<dbReference type="Gene3D" id="1.25.40.10">
    <property type="entry name" value="Tetratricopeptide repeat domain"/>
    <property type="match status" value="1"/>
</dbReference>
<dbReference type="PANTHER" id="PTHR46512:SF9">
    <property type="entry name" value="PEPTIDYLPROLYL ISOMERASE"/>
    <property type="match status" value="1"/>
</dbReference>
<evidence type="ECO:0000256" key="7">
    <source>
        <dbReference type="PROSITE-ProRule" id="PRU00277"/>
    </source>
</evidence>
<dbReference type="InterPro" id="IPR011990">
    <property type="entry name" value="TPR-like_helical_dom_sf"/>
</dbReference>
<dbReference type="SMART" id="SM00028">
    <property type="entry name" value="TPR"/>
    <property type="match status" value="3"/>
</dbReference>
<evidence type="ECO:0000256" key="8">
    <source>
        <dbReference type="PROSITE-ProRule" id="PRU00339"/>
    </source>
</evidence>
<evidence type="ECO:0000256" key="2">
    <source>
        <dbReference type="ARBA" id="ARBA00013194"/>
    </source>
</evidence>
<keyword evidence="6 7" id="KW-0413">Isomerase</keyword>
<dbReference type="SUPFAM" id="SSF48452">
    <property type="entry name" value="TPR-like"/>
    <property type="match status" value="1"/>
</dbReference>
<dbReference type="Gene3D" id="3.10.50.40">
    <property type="match status" value="1"/>
</dbReference>
<dbReference type="AlphaFoldDB" id="A0A9C7PWW4"/>
<dbReference type="PANTHER" id="PTHR46512">
    <property type="entry name" value="PEPTIDYLPROLYL ISOMERASE"/>
    <property type="match status" value="1"/>
</dbReference>
<evidence type="ECO:0000313" key="11">
    <source>
        <dbReference type="EMBL" id="GJQ11372.1"/>
    </source>
</evidence>
<dbReference type="EC" id="5.2.1.8" evidence="2 7"/>
<evidence type="ECO:0000256" key="6">
    <source>
        <dbReference type="ARBA" id="ARBA00023235"/>
    </source>
</evidence>
<evidence type="ECO:0000256" key="1">
    <source>
        <dbReference type="ARBA" id="ARBA00000971"/>
    </source>
</evidence>
<dbReference type="InterPro" id="IPR050754">
    <property type="entry name" value="FKBP4/5/8-like"/>
</dbReference>
<evidence type="ECO:0000259" key="10">
    <source>
        <dbReference type="PROSITE" id="PS50059"/>
    </source>
</evidence>
<dbReference type="Pfam" id="PF00254">
    <property type="entry name" value="FKBP_C"/>
    <property type="match status" value="1"/>
</dbReference>
<evidence type="ECO:0000256" key="9">
    <source>
        <dbReference type="SAM" id="Coils"/>
    </source>
</evidence>
<dbReference type="InterPro" id="IPR019734">
    <property type="entry name" value="TPR_rpt"/>
</dbReference>
<keyword evidence="4 8" id="KW-0802">TPR repeat</keyword>
<dbReference type="InterPro" id="IPR046357">
    <property type="entry name" value="PPIase_dom_sf"/>
</dbReference>
<reference evidence="11" key="2">
    <citation type="submission" date="2022-01" db="EMBL/GenBank/DDBJ databases">
        <authorList>
            <person name="Hirooka S."/>
            <person name="Miyagishima S.Y."/>
        </authorList>
    </citation>
    <scope>NUCLEOTIDE SEQUENCE</scope>
    <source>
        <strain evidence="11">NBRC 102759</strain>
    </source>
</reference>
<gene>
    <name evidence="11" type="ORF">GpartN1_g3163.t1</name>
</gene>
<evidence type="ECO:0000256" key="3">
    <source>
        <dbReference type="ARBA" id="ARBA00022737"/>
    </source>
</evidence>
<keyword evidence="12" id="KW-1185">Reference proteome</keyword>
<organism evidence="11 12">
    <name type="scientific">Galdieria partita</name>
    <dbReference type="NCBI Taxonomy" id="83374"/>
    <lineage>
        <taxon>Eukaryota</taxon>
        <taxon>Rhodophyta</taxon>
        <taxon>Bangiophyceae</taxon>
        <taxon>Galdieriales</taxon>
        <taxon>Galdieriaceae</taxon>
        <taxon>Galdieria</taxon>
    </lineage>
</organism>
<dbReference type="EMBL" id="BQMJ01000023">
    <property type="protein sequence ID" value="GJQ11372.1"/>
    <property type="molecule type" value="Genomic_DNA"/>
</dbReference>
<proteinExistence type="predicted"/>
<keyword evidence="9" id="KW-0175">Coiled coil</keyword>
<dbReference type="PROSITE" id="PS50059">
    <property type="entry name" value="FKBP_PPIASE"/>
    <property type="match status" value="1"/>
</dbReference>
<comment type="catalytic activity">
    <reaction evidence="1 7">
        <text>[protein]-peptidylproline (omega=180) = [protein]-peptidylproline (omega=0)</text>
        <dbReference type="Rhea" id="RHEA:16237"/>
        <dbReference type="Rhea" id="RHEA-COMP:10747"/>
        <dbReference type="Rhea" id="RHEA-COMP:10748"/>
        <dbReference type="ChEBI" id="CHEBI:83833"/>
        <dbReference type="ChEBI" id="CHEBI:83834"/>
        <dbReference type="EC" id="5.2.1.8"/>
    </reaction>
</comment>
<dbReference type="Proteomes" id="UP001061958">
    <property type="component" value="Unassembled WGS sequence"/>
</dbReference>
<sequence length="322" mass="37087">MRSESYHNLTLDGGVKKRVLKEGNGTVPQANQRVWIHYVGKLENGEIFDSSRGRGQPLSFRVGKRSVILGLEILVATMKVGEVCAAIFTPEYAFGSEGRKRRLATLDKKDSKKDRNKRHYQVPPEATVFFEVELIELAASTPEKALQSLSPEEKLKRAAELKDRGNSYYKELKFILSRECYEEALRILEYFWHPKNGTNNQTNGHDEAEEWNRRNIQDEVNSMKVAILSNIALTYFKQDRFQQAEQYATATLKLDSSNVKALFCRGRARMQLAELQSAKEDLLQAAKLQPQNKDIRRELDELQKKMVKYGKQEKATYRAMFE</sequence>